<dbReference type="EMBL" id="SSXH01000950">
    <property type="protein sequence ID" value="THJ31920.1"/>
    <property type="molecule type" value="Genomic_DNA"/>
</dbReference>
<evidence type="ECO:0000313" key="1">
    <source>
        <dbReference type="EMBL" id="THJ31920.1"/>
    </source>
</evidence>
<accession>A0A4S5BHZ2</accession>
<dbReference type="Proteomes" id="UP000305282">
    <property type="component" value="Unassembled WGS sequence"/>
</dbReference>
<keyword evidence="2" id="KW-1185">Reference proteome</keyword>
<gene>
    <name evidence="1" type="ORF">E7Y31_22280</name>
</gene>
<organism evidence="1 2">
    <name type="scientific">Candidatus Frankia alpina</name>
    <dbReference type="NCBI Taxonomy" id="2699483"/>
    <lineage>
        <taxon>Bacteria</taxon>
        <taxon>Bacillati</taxon>
        <taxon>Actinomycetota</taxon>
        <taxon>Actinomycetes</taxon>
        <taxon>Frankiales</taxon>
        <taxon>Frankiaceae</taxon>
        <taxon>Frankia</taxon>
    </lineage>
</organism>
<sequence>MRPDYVDSESLLYDSLSTWPEAFDLVIDGDGDGEHLEFVLTYATRHFRAAEMEKFLPGLEASLIQLADAYTRDRAPAAQR</sequence>
<comment type="caution">
    <text evidence="1">The sequence shown here is derived from an EMBL/GenBank/DDBJ whole genome shotgun (WGS) entry which is preliminary data.</text>
</comment>
<proteinExistence type="predicted"/>
<dbReference type="AlphaFoldDB" id="A0A4S5BHZ2"/>
<reference evidence="1 2" key="1">
    <citation type="submission" date="2019-04" db="EMBL/GenBank/DDBJ databases">
        <title>Draft genome sequences for three unisolated Alnus-infective Frankia Sp+ strains, AgTrS, AiOr and AvVan, the first sequenced Frankia strains able to sporulate in-planta.</title>
        <authorList>
            <person name="Bethencourt L."/>
            <person name="Vautrin F."/>
            <person name="Taib N."/>
            <person name="Dubost A."/>
            <person name="Castro-Garcia L."/>
            <person name="Imbaud O."/>
            <person name="Abrouk D."/>
            <person name="Fournier P."/>
            <person name="Briolay J."/>
            <person name="Nguyen A."/>
            <person name="Normand P."/>
            <person name="Fernandez M.P."/>
            <person name="Brochier-Armanet C."/>
            <person name="Herrera-Belaroussi A."/>
        </authorList>
    </citation>
    <scope>NUCLEOTIDE SEQUENCE [LARGE SCALE GENOMIC DNA]</scope>
    <source>
        <strain evidence="1 2">AvVan</strain>
    </source>
</reference>
<protein>
    <submittedName>
        <fullName evidence="1">Uncharacterized protein</fullName>
    </submittedName>
</protein>
<name>A0A4S5BHZ2_9ACTN</name>
<evidence type="ECO:0000313" key="2">
    <source>
        <dbReference type="Proteomes" id="UP000305282"/>
    </source>
</evidence>